<dbReference type="InterPro" id="IPR025756">
    <property type="entry name" value="Myb_CC_LHEQLE"/>
</dbReference>
<dbReference type="NCBIfam" id="TIGR01557">
    <property type="entry name" value="myb_SHAQKYF"/>
    <property type="match status" value="1"/>
</dbReference>
<feature type="region of interest" description="Disordered" evidence="4">
    <location>
        <begin position="1"/>
        <end position="23"/>
    </location>
</feature>
<protein>
    <recommendedName>
        <fullName evidence="5">HTH myb-type domain-containing protein</fullName>
    </recommendedName>
</protein>
<dbReference type="InterPro" id="IPR017930">
    <property type="entry name" value="Myb_dom"/>
</dbReference>
<dbReference type="EMBL" id="KI392614">
    <property type="protein sequence ID" value="ERN12457.1"/>
    <property type="molecule type" value="Genomic_DNA"/>
</dbReference>
<dbReference type="InterPro" id="IPR009057">
    <property type="entry name" value="Homeodomain-like_sf"/>
</dbReference>
<keyword evidence="2" id="KW-0804">Transcription</keyword>
<dbReference type="GO" id="GO:0003700">
    <property type="term" value="F:DNA-binding transcription factor activity"/>
    <property type="evidence" value="ECO:0007669"/>
    <property type="project" value="InterPro"/>
</dbReference>
<dbReference type="HOGENOM" id="CLU_998682_0_0_1"/>
<sequence>MDSEANGSFRQIDGQDSSDSSRLILSADPKPRLRWTAELHQRFVDAVTQLGGPEKATPKSVMRIMDVKGLTLYHLKSHLQKYRLGKQTQREAVINSNGRDVSLEEVTTVSDSSICLGSENRPTDTCSPTMVTDTLQISEALRLQIEVQKSLHEQLEVQRHLQMRIEAQGKYLQSILEKARETLARHHMGSAGIEETRRELSELSAKVSDGCRNPATFSLIGHQGLTGSQAKCEVLERLKKKPMAPVLDLNSNLEPSNEDFGSGGCRKKEFDLNGFELGL</sequence>
<proteinExistence type="predicted"/>
<reference evidence="7" key="1">
    <citation type="journal article" date="2013" name="Science">
        <title>The Amborella genome and the evolution of flowering plants.</title>
        <authorList>
            <consortium name="Amborella Genome Project"/>
        </authorList>
    </citation>
    <scope>NUCLEOTIDE SEQUENCE [LARGE SCALE GENOMIC DNA]</scope>
</reference>
<dbReference type="Pfam" id="PF14379">
    <property type="entry name" value="Myb_CC_LHEQLE"/>
    <property type="match status" value="1"/>
</dbReference>
<evidence type="ECO:0000259" key="5">
    <source>
        <dbReference type="PROSITE" id="PS51294"/>
    </source>
</evidence>
<keyword evidence="1" id="KW-0805">Transcription regulation</keyword>
<keyword evidence="3" id="KW-0539">Nucleus</keyword>
<evidence type="ECO:0000256" key="1">
    <source>
        <dbReference type="ARBA" id="ARBA00023015"/>
    </source>
</evidence>
<evidence type="ECO:0000256" key="3">
    <source>
        <dbReference type="ARBA" id="ARBA00023242"/>
    </source>
</evidence>
<dbReference type="STRING" id="13333.W1PQZ0"/>
<dbReference type="SUPFAM" id="SSF46689">
    <property type="entry name" value="Homeodomain-like"/>
    <property type="match status" value="1"/>
</dbReference>
<dbReference type="PROSITE" id="PS51294">
    <property type="entry name" value="HTH_MYB"/>
    <property type="match status" value="1"/>
</dbReference>
<dbReference type="InterPro" id="IPR006447">
    <property type="entry name" value="Myb_dom_plants"/>
</dbReference>
<dbReference type="FunFam" id="1.10.10.60:FF:000002">
    <property type="entry name" value="Myb family transcription factor"/>
    <property type="match status" value="1"/>
</dbReference>
<accession>W1PQZ0</accession>
<evidence type="ECO:0000256" key="2">
    <source>
        <dbReference type="ARBA" id="ARBA00023163"/>
    </source>
</evidence>
<dbReference type="PANTHER" id="PTHR31499">
    <property type="entry name" value="MYB FAMILY TRANSCRIPTION FACTOR PHL11"/>
    <property type="match status" value="1"/>
</dbReference>
<dbReference type="InterPro" id="IPR046955">
    <property type="entry name" value="PHR1-like"/>
</dbReference>
<dbReference type="AlphaFoldDB" id="W1PQZ0"/>
<feature type="domain" description="HTH myb-type" evidence="5">
    <location>
        <begin position="27"/>
        <end position="87"/>
    </location>
</feature>
<gene>
    <name evidence="6" type="ORF">AMTR_s00025p00151950</name>
</gene>
<evidence type="ECO:0000256" key="4">
    <source>
        <dbReference type="SAM" id="MobiDB-lite"/>
    </source>
</evidence>
<dbReference type="GO" id="GO:0003677">
    <property type="term" value="F:DNA binding"/>
    <property type="evidence" value="ECO:0007669"/>
    <property type="project" value="InterPro"/>
</dbReference>
<organism evidence="6 7">
    <name type="scientific">Amborella trichopoda</name>
    <dbReference type="NCBI Taxonomy" id="13333"/>
    <lineage>
        <taxon>Eukaryota</taxon>
        <taxon>Viridiplantae</taxon>
        <taxon>Streptophyta</taxon>
        <taxon>Embryophyta</taxon>
        <taxon>Tracheophyta</taxon>
        <taxon>Spermatophyta</taxon>
        <taxon>Magnoliopsida</taxon>
        <taxon>Amborellales</taxon>
        <taxon>Amborellaceae</taxon>
        <taxon>Amborella</taxon>
    </lineage>
</organism>
<keyword evidence="7" id="KW-1185">Reference proteome</keyword>
<evidence type="ECO:0000313" key="6">
    <source>
        <dbReference type="EMBL" id="ERN12457.1"/>
    </source>
</evidence>
<dbReference type="Gene3D" id="1.10.10.60">
    <property type="entry name" value="Homeodomain-like"/>
    <property type="match status" value="1"/>
</dbReference>
<dbReference type="Proteomes" id="UP000017836">
    <property type="component" value="Unassembled WGS sequence"/>
</dbReference>
<dbReference type="Gramene" id="ERN12457">
    <property type="protein sequence ID" value="ERN12457"/>
    <property type="gene ID" value="AMTR_s00025p00151950"/>
</dbReference>
<dbReference type="eggNOG" id="ENOG502QVJ9">
    <property type="taxonomic scope" value="Eukaryota"/>
</dbReference>
<dbReference type="OrthoDB" id="551907at2759"/>
<dbReference type="KEGG" id="atr:18440675"/>
<name>W1PQZ0_AMBTC</name>
<dbReference type="Pfam" id="PF00249">
    <property type="entry name" value="Myb_DNA-binding"/>
    <property type="match status" value="1"/>
</dbReference>
<dbReference type="PANTHER" id="PTHR31499:SF11">
    <property type="entry name" value="MYB FAMILY TRANSCRIPTION FACTOR PHL8"/>
    <property type="match status" value="1"/>
</dbReference>
<dbReference type="InterPro" id="IPR001005">
    <property type="entry name" value="SANT/Myb"/>
</dbReference>
<evidence type="ECO:0000313" key="7">
    <source>
        <dbReference type="Proteomes" id="UP000017836"/>
    </source>
</evidence>